<dbReference type="OrthoDB" id="275177at2759"/>
<dbReference type="GeneID" id="63736277"/>
<keyword evidence="6 9" id="KW-0418">Kinase</keyword>
<evidence type="ECO:0000256" key="1">
    <source>
        <dbReference type="ARBA" id="ARBA00004875"/>
    </source>
</evidence>
<keyword evidence="12" id="KW-1185">Reference proteome</keyword>
<dbReference type="PANTHER" id="PTHR43442">
    <property type="entry name" value="GLUCONOKINASE-RELATED"/>
    <property type="match status" value="1"/>
</dbReference>
<evidence type="ECO:0000256" key="5">
    <source>
        <dbReference type="ARBA" id="ARBA00022741"/>
    </source>
</evidence>
<dbReference type="GO" id="GO:0005524">
    <property type="term" value="F:ATP binding"/>
    <property type="evidence" value="ECO:0007669"/>
    <property type="project" value="UniProtKB-KW"/>
</dbReference>
<name>A0A0B2X0S0_METAS</name>
<dbReference type="RefSeq" id="XP_040680964.1">
    <property type="nucleotide sequence ID" value="XM_040820621.1"/>
</dbReference>
<dbReference type="GO" id="GO:0046316">
    <property type="term" value="F:gluconokinase activity"/>
    <property type="evidence" value="ECO:0007669"/>
    <property type="project" value="UniProtKB-EC"/>
</dbReference>
<evidence type="ECO:0000256" key="7">
    <source>
        <dbReference type="ARBA" id="ARBA00022840"/>
    </source>
</evidence>
<dbReference type="UniPathway" id="UPA00792"/>
<dbReference type="InterPro" id="IPR027417">
    <property type="entry name" value="P-loop_NTPase"/>
</dbReference>
<evidence type="ECO:0000256" key="9">
    <source>
        <dbReference type="RuleBase" id="RU363066"/>
    </source>
</evidence>
<dbReference type="CDD" id="cd02021">
    <property type="entry name" value="GntK"/>
    <property type="match status" value="1"/>
</dbReference>
<sequence length="221" mass="24247">MLSYDSAVPNGQDQRAAAPLPSAAAKPIAATAAGGSTTKPRQRHHLWLVTGPAGCGKTTVAGHLADALDIPYIEGDQYHPQSNIDKMSSGIPLTDADRWDWLIELRKQANSRIHDGAEGVVVACSALKYKYRDVIRVAAYWDRSLTIHIIFLHASAELLLKRVTARKGHYMGANMVKSQIDILERPLEDEVDVITIDASRDVEEVKEDILQKVKAMLAAEE</sequence>
<dbReference type="SUPFAM" id="SSF52540">
    <property type="entry name" value="P-loop containing nucleoside triphosphate hydrolases"/>
    <property type="match status" value="1"/>
</dbReference>
<reference evidence="11 12" key="1">
    <citation type="journal article" date="2014" name="Proc. Natl. Acad. Sci. U.S.A.">
        <title>Trajectory and genomic determinants of fungal-pathogen speciation and host adaptation.</title>
        <authorList>
            <person name="Hu X."/>
            <person name="Xiao G."/>
            <person name="Zheng P."/>
            <person name="Shang Y."/>
            <person name="Su Y."/>
            <person name="Zhang X."/>
            <person name="Liu X."/>
            <person name="Zhan S."/>
            <person name="St Leger R.J."/>
            <person name="Wang C."/>
        </authorList>
    </citation>
    <scope>NUCLEOTIDE SEQUENCE [LARGE SCALE GENOMIC DNA]</scope>
    <source>
        <strain evidence="11 12">ARSEF 1941</strain>
    </source>
</reference>
<comment type="similarity">
    <text evidence="2 9">Belongs to the gluconokinase GntK/GntV family.</text>
</comment>
<dbReference type="GO" id="GO:0005975">
    <property type="term" value="P:carbohydrate metabolic process"/>
    <property type="evidence" value="ECO:0007669"/>
    <property type="project" value="InterPro"/>
</dbReference>
<dbReference type="FunFam" id="3.40.50.300:FF:000522">
    <property type="entry name" value="Gluconokinase"/>
    <property type="match status" value="1"/>
</dbReference>
<dbReference type="EC" id="2.7.1.12" evidence="3 9"/>
<evidence type="ECO:0000313" key="12">
    <source>
        <dbReference type="Proteomes" id="UP000030816"/>
    </source>
</evidence>
<evidence type="ECO:0000313" key="11">
    <source>
        <dbReference type="EMBL" id="KHN99898.1"/>
    </source>
</evidence>
<protein>
    <recommendedName>
        <fullName evidence="3 9">Gluconokinase</fullName>
        <ecNumber evidence="3 9">2.7.1.12</ecNumber>
    </recommendedName>
</protein>
<dbReference type="AlphaFoldDB" id="A0A0B2X0S0"/>
<dbReference type="InterPro" id="IPR031322">
    <property type="entry name" value="Shikimate/glucono_kinase"/>
</dbReference>
<proteinExistence type="inferred from homology"/>
<gene>
    <name evidence="11" type="ORF">MAM_01822</name>
</gene>
<dbReference type="Proteomes" id="UP000030816">
    <property type="component" value="Unassembled WGS sequence"/>
</dbReference>
<comment type="catalytic activity">
    <reaction evidence="8 9">
        <text>D-gluconate + ATP = 6-phospho-D-gluconate + ADP + H(+)</text>
        <dbReference type="Rhea" id="RHEA:19433"/>
        <dbReference type="ChEBI" id="CHEBI:15378"/>
        <dbReference type="ChEBI" id="CHEBI:18391"/>
        <dbReference type="ChEBI" id="CHEBI:30616"/>
        <dbReference type="ChEBI" id="CHEBI:58759"/>
        <dbReference type="ChEBI" id="CHEBI:456216"/>
        <dbReference type="EC" id="2.7.1.12"/>
    </reaction>
</comment>
<feature type="region of interest" description="Disordered" evidence="10">
    <location>
        <begin position="1"/>
        <end position="23"/>
    </location>
</feature>
<evidence type="ECO:0000256" key="8">
    <source>
        <dbReference type="ARBA" id="ARBA00048090"/>
    </source>
</evidence>
<evidence type="ECO:0000256" key="3">
    <source>
        <dbReference type="ARBA" id="ARBA00012054"/>
    </source>
</evidence>
<dbReference type="EMBL" id="AZHE01000003">
    <property type="protein sequence ID" value="KHN99898.1"/>
    <property type="molecule type" value="Genomic_DNA"/>
</dbReference>
<accession>A0A0B2X0S0</accession>
<comment type="pathway">
    <text evidence="1 9">Carbohydrate acid metabolism; D-gluconate degradation.</text>
</comment>
<keyword evidence="7 9" id="KW-0067">ATP-binding</keyword>
<keyword evidence="4 9" id="KW-0808">Transferase</keyword>
<evidence type="ECO:0000256" key="6">
    <source>
        <dbReference type="ARBA" id="ARBA00022777"/>
    </source>
</evidence>
<dbReference type="PANTHER" id="PTHR43442:SF3">
    <property type="entry name" value="GLUCONOKINASE-RELATED"/>
    <property type="match status" value="1"/>
</dbReference>
<dbReference type="GO" id="GO:0005737">
    <property type="term" value="C:cytoplasm"/>
    <property type="evidence" value="ECO:0007669"/>
    <property type="project" value="TreeGrafter"/>
</dbReference>
<evidence type="ECO:0000256" key="2">
    <source>
        <dbReference type="ARBA" id="ARBA00008420"/>
    </source>
</evidence>
<dbReference type="Pfam" id="PF01202">
    <property type="entry name" value="SKI"/>
    <property type="match status" value="1"/>
</dbReference>
<keyword evidence="5 9" id="KW-0547">Nucleotide-binding</keyword>
<organism evidence="11 12">
    <name type="scientific">Metarhizium album (strain ARSEF 1941)</name>
    <dbReference type="NCBI Taxonomy" id="1081103"/>
    <lineage>
        <taxon>Eukaryota</taxon>
        <taxon>Fungi</taxon>
        <taxon>Dikarya</taxon>
        <taxon>Ascomycota</taxon>
        <taxon>Pezizomycotina</taxon>
        <taxon>Sordariomycetes</taxon>
        <taxon>Hypocreomycetidae</taxon>
        <taxon>Hypocreales</taxon>
        <taxon>Clavicipitaceae</taxon>
        <taxon>Metarhizium</taxon>
    </lineage>
</organism>
<evidence type="ECO:0000256" key="10">
    <source>
        <dbReference type="SAM" id="MobiDB-lite"/>
    </source>
</evidence>
<dbReference type="NCBIfam" id="TIGR01313">
    <property type="entry name" value="therm_gnt_kin"/>
    <property type="match status" value="1"/>
</dbReference>
<dbReference type="STRING" id="1081103.A0A0B2X0S0"/>
<dbReference type="InterPro" id="IPR006001">
    <property type="entry name" value="Therm_gnt_kin"/>
</dbReference>
<dbReference type="Gene3D" id="3.40.50.300">
    <property type="entry name" value="P-loop containing nucleotide triphosphate hydrolases"/>
    <property type="match status" value="1"/>
</dbReference>
<dbReference type="HOGENOM" id="CLU_077168_0_1_1"/>
<comment type="caution">
    <text evidence="11">The sequence shown here is derived from an EMBL/GenBank/DDBJ whole genome shotgun (WGS) entry which is preliminary data.</text>
</comment>
<evidence type="ECO:0000256" key="4">
    <source>
        <dbReference type="ARBA" id="ARBA00022679"/>
    </source>
</evidence>